<dbReference type="GO" id="GO:0005655">
    <property type="term" value="C:nucleolar ribonuclease P complex"/>
    <property type="evidence" value="ECO:0007669"/>
    <property type="project" value="TreeGrafter"/>
</dbReference>
<protein>
    <submittedName>
        <fullName evidence="6">Uncharacterized protein</fullName>
    </submittedName>
</protein>
<evidence type="ECO:0000313" key="7">
    <source>
        <dbReference type="Proteomes" id="UP000279236"/>
    </source>
</evidence>
<proteinExistence type="inferred from homology"/>
<dbReference type="GO" id="GO:0008033">
    <property type="term" value="P:tRNA processing"/>
    <property type="evidence" value="ECO:0007669"/>
    <property type="project" value="UniProtKB-KW"/>
</dbReference>
<evidence type="ECO:0000256" key="2">
    <source>
        <dbReference type="ARBA" id="ARBA00022723"/>
    </source>
</evidence>
<dbReference type="PANTHER" id="PTHR14742:SF0">
    <property type="entry name" value="RIBONUCLEASE P PROTEIN SUBUNIT P21"/>
    <property type="match status" value="1"/>
</dbReference>
<dbReference type="AlphaFoldDB" id="A0A427YAH3"/>
<evidence type="ECO:0000256" key="5">
    <source>
        <dbReference type="SAM" id="MobiDB-lite"/>
    </source>
</evidence>
<dbReference type="GeneID" id="39585172"/>
<feature type="compositionally biased region" description="Low complexity" evidence="5">
    <location>
        <begin position="41"/>
        <end position="53"/>
    </location>
</feature>
<feature type="compositionally biased region" description="Acidic residues" evidence="5">
    <location>
        <begin position="269"/>
        <end position="286"/>
    </location>
</feature>
<keyword evidence="3" id="KW-0862">Zinc</keyword>
<name>A0A427YAH3_9TREE</name>
<dbReference type="InterPro" id="IPR007175">
    <property type="entry name" value="Rpr2/Snm1/Rpp21"/>
</dbReference>
<dbReference type="PANTHER" id="PTHR14742">
    <property type="entry name" value="RIBONUCLEASE P SUBUNIT P21"/>
    <property type="match status" value="1"/>
</dbReference>
<dbReference type="Proteomes" id="UP000279236">
    <property type="component" value="Unassembled WGS sequence"/>
</dbReference>
<reference evidence="6 7" key="1">
    <citation type="submission" date="2018-11" db="EMBL/GenBank/DDBJ databases">
        <title>Genome sequence of Apiotrichum porosum DSM 27194.</title>
        <authorList>
            <person name="Aliyu H."/>
            <person name="Gorte O."/>
            <person name="Ochsenreither K."/>
        </authorList>
    </citation>
    <scope>NUCLEOTIDE SEQUENCE [LARGE SCALE GENOMIC DNA]</scope>
    <source>
        <strain evidence="6 7">DSM 27194</strain>
    </source>
</reference>
<gene>
    <name evidence="6" type="ORF">EHS24_000629</name>
</gene>
<evidence type="ECO:0000256" key="1">
    <source>
        <dbReference type="ARBA" id="ARBA00022694"/>
    </source>
</evidence>
<accession>A0A427YAH3</accession>
<keyword evidence="7" id="KW-1185">Reference proteome</keyword>
<dbReference type="Gene3D" id="6.20.50.20">
    <property type="match status" value="1"/>
</dbReference>
<keyword evidence="2" id="KW-0479">Metal-binding</keyword>
<dbReference type="OrthoDB" id="2596535at2759"/>
<dbReference type="RefSeq" id="XP_028480310.1">
    <property type="nucleotide sequence ID" value="XM_028616453.1"/>
</dbReference>
<dbReference type="EMBL" id="RSCE01000001">
    <property type="protein sequence ID" value="RSH88102.1"/>
    <property type="molecule type" value="Genomic_DNA"/>
</dbReference>
<feature type="region of interest" description="Disordered" evidence="5">
    <location>
        <begin position="41"/>
        <end position="76"/>
    </location>
</feature>
<evidence type="ECO:0000313" key="6">
    <source>
        <dbReference type="EMBL" id="RSH88102.1"/>
    </source>
</evidence>
<dbReference type="Pfam" id="PF04032">
    <property type="entry name" value="Rpr2"/>
    <property type="match status" value="1"/>
</dbReference>
<evidence type="ECO:0000256" key="3">
    <source>
        <dbReference type="ARBA" id="ARBA00022833"/>
    </source>
</evidence>
<comment type="caution">
    <text evidence="6">The sequence shown here is derived from an EMBL/GenBank/DDBJ whole genome shotgun (WGS) entry which is preliminary data.</text>
</comment>
<feature type="region of interest" description="Disordered" evidence="5">
    <location>
        <begin position="167"/>
        <end position="306"/>
    </location>
</feature>
<organism evidence="6 7">
    <name type="scientific">Apiotrichum porosum</name>
    <dbReference type="NCBI Taxonomy" id="105984"/>
    <lineage>
        <taxon>Eukaryota</taxon>
        <taxon>Fungi</taxon>
        <taxon>Dikarya</taxon>
        <taxon>Basidiomycota</taxon>
        <taxon>Agaricomycotina</taxon>
        <taxon>Tremellomycetes</taxon>
        <taxon>Trichosporonales</taxon>
        <taxon>Trichosporonaceae</taxon>
        <taxon>Apiotrichum</taxon>
    </lineage>
</organism>
<evidence type="ECO:0000256" key="4">
    <source>
        <dbReference type="ARBA" id="ARBA00038402"/>
    </source>
</evidence>
<comment type="similarity">
    <text evidence="4">Belongs to the eukaryotic/archaeal RNase P protein component 4 family.</text>
</comment>
<sequence>MPKKQAAANGPPPLSNRDHLERANFALQASLFLQAACAPTSSASAASSSRPAPNKAIRDRKGKRKASDDDAVPITDTMGRTTIQSFNKWTVHNQVKLDPSIKRSVCSCSAVLVPGLTCKVRIRSSKNHMNVIIQTCLSCGAQHRLPAPPVCVSNEGIDGPVRSWRRARKARRSPRHKWEQPQAEAVGPNGVDEMVGDDGPTVDKGGGKKGKKGGKGKSGNEGDGTPLLPGHVLWRGMERIGGWGTRGGEPDLNGARQQAYRRPRVFVVSDDEEDELDSSDDSDAEMDAPSTCPNPPIHLGPSPVQRATAVVAPLAHTVGEPQPD</sequence>
<keyword evidence="1" id="KW-0819">tRNA processing</keyword>
<dbReference type="STRING" id="105984.A0A427YAH3"/>
<dbReference type="GO" id="GO:0046872">
    <property type="term" value="F:metal ion binding"/>
    <property type="evidence" value="ECO:0007669"/>
    <property type="project" value="UniProtKB-KW"/>
</dbReference>